<dbReference type="Gene3D" id="2.70.70.10">
    <property type="entry name" value="Glucose Permease (Domain IIA)"/>
    <property type="match status" value="1"/>
</dbReference>
<evidence type="ECO:0000256" key="1">
    <source>
        <dbReference type="ARBA" id="ARBA00022729"/>
    </source>
</evidence>
<keyword evidence="3" id="KW-0472">Membrane</keyword>
<name>K1R6H9_9ZZZZ</name>
<gene>
    <name evidence="5" type="ORF">OBE_17412</name>
</gene>
<dbReference type="InterPro" id="IPR011055">
    <property type="entry name" value="Dup_hybrid_motif"/>
</dbReference>
<dbReference type="AlphaFoldDB" id="K1R6H9"/>
<feature type="transmembrane region" description="Helical" evidence="3">
    <location>
        <begin position="7"/>
        <end position="30"/>
    </location>
</feature>
<evidence type="ECO:0000313" key="5">
    <source>
        <dbReference type="EMBL" id="EKC44557.1"/>
    </source>
</evidence>
<protein>
    <submittedName>
        <fullName evidence="5">Protein containing Peptidase M23 domain protein</fullName>
    </submittedName>
</protein>
<accession>K1R6H9</accession>
<evidence type="ECO:0000256" key="2">
    <source>
        <dbReference type="SAM" id="MobiDB-lite"/>
    </source>
</evidence>
<keyword evidence="3" id="KW-0812">Transmembrane</keyword>
<dbReference type="PANTHER" id="PTHR21666:SF289">
    <property type="entry name" value="L-ALA--D-GLU ENDOPEPTIDASE"/>
    <property type="match status" value="1"/>
</dbReference>
<dbReference type="PANTHER" id="PTHR21666">
    <property type="entry name" value="PEPTIDASE-RELATED"/>
    <property type="match status" value="1"/>
</dbReference>
<sequence length="221" mass="24104">MDDIKKIYAFIISAPVIIIIFIIALVIMIADGSNGDPSAVAVGNLSEFNAPFKIDVTYSITSLFGTRNDPFTNEEIFHSGIDLSAPEGTEIVASAGGKIYKTGYEPNGLGNYVKIQHDVNGETYYTAYGHMLDNSIVVSEGQIVKSGEKIGIIGSTGRSTGIHVHFMLMSPNCSYNKSDLKDPKSIIDSDLIRRNEYKNNKSKYPSLQPIQGQQPSQSFGR</sequence>
<evidence type="ECO:0000259" key="4">
    <source>
        <dbReference type="Pfam" id="PF01551"/>
    </source>
</evidence>
<comment type="caution">
    <text evidence="5">The sequence shown here is derived from an EMBL/GenBank/DDBJ whole genome shotgun (WGS) entry which is preliminary data.</text>
</comment>
<keyword evidence="1" id="KW-0732">Signal</keyword>
<dbReference type="InterPro" id="IPR016047">
    <property type="entry name" value="M23ase_b-sheet_dom"/>
</dbReference>
<keyword evidence="3" id="KW-1133">Transmembrane helix</keyword>
<dbReference type="CDD" id="cd12797">
    <property type="entry name" value="M23_peptidase"/>
    <property type="match status" value="1"/>
</dbReference>
<dbReference type="GO" id="GO:0004222">
    <property type="term" value="F:metalloendopeptidase activity"/>
    <property type="evidence" value="ECO:0007669"/>
    <property type="project" value="TreeGrafter"/>
</dbReference>
<dbReference type="EMBL" id="AJWZ01011626">
    <property type="protein sequence ID" value="EKC44557.1"/>
    <property type="molecule type" value="Genomic_DNA"/>
</dbReference>
<reference evidence="5" key="1">
    <citation type="journal article" date="2013" name="Environ. Microbiol.">
        <title>Microbiota from the distal guts of lean and obese adolescents exhibit partial functional redundancy besides clear differences in community structure.</title>
        <authorList>
            <person name="Ferrer M."/>
            <person name="Ruiz A."/>
            <person name="Lanza F."/>
            <person name="Haange S.B."/>
            <person name="Oberbach A."/>
            <person name="Till H."/>
            <person name="Bargiela R."/>
            <person name="Campoy C."/>
            <person name="Segura M.T."/>
            <person name="Richter M."/>
            <person name="von Bergen M."/>
            <person name="Seifert J."/>
            <person name="Suarez A."/>
        </authorList>
    </citation>
    <scope>NUCLEOTIDE SEQUENCE</scope>
</reference>
<dbReference type="Pfam" id="PF01551">
    <property type="entry name" value="Peptidase_M23"/>
    <property type="match status" value="1"/>
</dbReference>
<organism evidence="5">
    <name type="scientific">human gut metagenome</name>
    <dbReference type="NCBI Taxonomy" id="408170"/>
    <lineage>
        <taxon>unclassified sequences</taxon>
        <taxon>metagenomes</taxon>
        <taxon>organismal metagenomes</taxon>
    </lineage>
</organism>
<evidence type="ECO:0000256" key="3">
    <source>
        <dbReference type="SAM" id="Phobius"/>
    </source>
</evidence>
<feature type="region of interest" description="Disordered" evidence="2">
    <location>
        <begin position="199"/>
        <end position="221"/>
    </location>
</feature>
<feature type="compositionally biased region" description="Polar residues" evidence="2">
    <location>
        <begin position="202"/>
        <end position="221"/>
    </location>
</feature>
<dbReference type="SUPFAM" id="SSF51261">
    <property type="entry name" value="Duplicated hybrid motif"/>
    <property type="match status" value="1"/>
</dbReference>
<dbReference type="InterPro" id="IPR050570">
    <property type="entry name" value="Cell_wall_metabolism_enzyme"/>
</dbReference>
<feature type="domain" description="M23ase beta-sheet core" evidence="4">
    <location>
        <begin position="77"/>
        <end position="170"/>
    </location>
</feature>
<proteinExistence type="predicted"/>